<dbReference type="Gene3D" id="3.30.43.10">
    <property type="entry name" value="Uridine Diphospho-n-acetylenolpyruvylglucosamine Reductase, domain 2"/>
    <property type="match status" value="1"/>
</dbReference>
<dbReference type="PANTHER" id="PTHR43762">
    <property type="entry name" value="L-GULONOLACTONE OXIDASE"/>
    <property type="match status" value="1"/>
</dbReference>
<protein>
    <submittedName>
        <fullName evidence="4">FAD-binding protein</fullName>
    </submittedName>
</protein>
<dbReference type="Gene3D" id="3.30.70.2520">
    <property type="match status" value="1"/>
</dbReference>
<dbReference type="PIRSF" id="PIRSF000136">
    <property type="entry name" value="LGO_GLO"/>
    <property type="match status" value="1"/>
</dbReference>
<evidence type="ECO:0000256" key="1">
    <source>
        <dbReference type="ARBA" id="ARBA00022827"/>
    </source>
</evidence>
<dbReference type="Pfam" id="PF04030">
    <property type="entry name" value="ALO"/>
    <property type="match status" value="1"/>
</dbReference>
<keyword evidence="1" id="KW-0274">FAD</keyword>
<dbReference type="PANTHER" id="PTHR43762:SF1">
    <property type="entry name" value="D-ARABINONO-1,4-LACTONE OXIDASE"/>
    <property type="match status" value="1"/>
</dbReference>
<evidence type="ECO:0000313" key="5">
    <source>
        <dbReference type="Proteomes" id="UP000235861"/>
    </source>
</evidence>
<dbReference type="Pfam" id="PF01565">
    <property type="entry name" value="FAD_binding_4"/>
    <property type="match status" value="1"/>
</dbReference>
<dbReference type="InterPro" id="IPR010031">
    <property type="entry name" value="FAD_lactone_oxidase-like"/>
</dbReference>
<dbReference type="InterPro" id="IPR016169">
    <property type="entry name" value="FAD-bd_PCMH_sub2"/>
</dbReference>
<reference evidence="4 5" key="1">
    <citation type="submission" date="2017-11" db="EMBL/GenBank/DDBJ databases">
        <title>Draft genome sequence of environmental isolate Aeromonas cavernicola sp. nov. MDC 2508.</title>
        <authorList>
            <person name="Colston S.M."/>
            <person name="Navarro A."/>
            <person name="Martinez-Murcia A.J."/>
            <person name="Graf J."/>
        </authorList>
    </citation>
    <scope>NUCLEOTIDE SEQUENCE [LARGE SCALE GENOMIC DNA]</scope>
    <source>
        <strain evidence="4 5">MDC 2508</strain>
    </source>
</reference>
<dbReference type="Proteomes" id="UP000235861">
    <property type="component" value="Unassembled WGS sequence"/>
</dbReference>
<dbReference type="InterPro" id="IPR006094">
    <property type="entry name" value="Oxid_FAD_bind_N"/>
</dbReference>
<dbReference type="InterPro" id="IPR007173">
    <property type="entry name" value="ALO_C"/>
</dbReference>
<dbReference type="PROSITE" id="PS51387">
    <property type="entry name" value="FAD_PCMH"/>
    <property type="match status" value="1"/>
</dbReference>
<dbReference type="GO" id="GO:0071949">
    <property type="term" value="F:FAD binding"/>
    <property type="evidence" value="ECO:0007669"/>
    <property type="project" value="InterPro"/>
</dbReference>
<sequence length="468" mass="52245">MTVQFQAFHSIKAIDNREVLFNWSRTNPLGALDQVWRPQSRDELQALLREYPERKLRLIGSGLSFEPIHSVYAEGSQALLVDLHHLRGQLANTADTVTYQAGTPLDTVYADLIAMERMLPASPGVIGIQTLGGALSTGTHGQGLHQSALCDAVAAMTVMLASGEIIRVDRSDPRFGAFVMGMGMLGILLDVTLRTVPNRIMRCTKFTTDYPFLLAHNERLNREHGFVKSWWFAWTGESHIWLVDPASEEEVARYRAGGSEPLLLDGDIDARMNAALNATIDATLQKMAKDTKDEALAGDHFETVRRFKDASDLVGNVYQILCKGIPAPQINCEVAVPLHRMNEALKTLQAWQQANPNALHYPFILRCTGPSEAWLSAAYEQPVCWIGFLVYLAADGTFVNGSMTQMRELQQLLVPLGGIPHFGKHLAMDLYDFPALLPRWHDFLALKAELDPHGRFENRWLSKLFANR</sequence>
<dbReference type="GO" id="GO:0016020">
    <property type="term" value="C:membrane"/>
    <property type="evidence" value="ECO:0007669"/>
    <property type="project" value="InterPro"/>
</dbReference>
<evidence type="ECO:0000313" key="4">
    <source>
        <dbReference type="EMBL" id="PJG60461.1"/>
    </source>
</evidence>
<dbReference type="RefSeq" id="WP_100292638.1">
    <property type="nucleotide sequence ID" value="NZ_PGGC01000013.1"/>
</dbReference>
<dbReference type="InterPro" id="IPR016171">
    <property type="entry name" value="Vanillyl_alc_oxidase_C-sub2"/>
</dbReference>
<keyword evidence="2" id="KW-0560">Oxidoreductase</keyword>
<proteinExistence type="predicted"/>
<dbReference type="OrthoDB" id="9800184at2"/>
<dbReference type="GO" id="GO:0003885">
    <property type="term" value="F:D-arabinono-1,4-lactone oxidase activity"/>
    <property type="evidence" value="ECO:0007669"/>
    <property type="project" value="InterPro"/>
</dbReference>
<dbReference type="SUPFAM" id="SSF56176">
    <property type="entry name" value="FAD-binding/transporter-associated domain-like"/>
    <property type="match status" value="1"/>
</dbReference>
<comment type="caution">
    <text evidence="4">The sequence shown here is derived from an EMBL/GenBank/DDBJ whole genome shotgun (WGS) entry which is preliminary data.</text>
</comment>
<dbReference type="Gene3D" id="3.30.465.10">
    <property type="match status" value="1"/>
</dbReference>
<evidence type="ECO:0000256" key="2">
    <source>
        <dbReference type="ARBA" id="ARBA00023002"/>
    </source>
</evidence>
<dbReference type="Gene3D" id="1.10.45.10">
    <property type="entry name" value="Vanillyl-alcohol Oxidase, Chain A, domain 4"/>
    <property type="match status" value="1"/>
</dbReference>
<feature type="domain" description="FAD-binding PCMH-type" evidence="3">
    <location>
        <begin position="27"/>
        <end position="198"/>
    </location>
</feature>
<evidence type="ECO:0000259" key="3">
    <source>
        <dbReference type="PROSITE" id="PS51387"/>
    </source>
</evidence>
<dbReference type="InterPro" id="IPR016167">
    <property type="entry name" value="FAD-bd_PCMH_sub1"/>
</dbReference>
<gene>
    <name evidence="4" type="ORF">CUC53_02120</name>
</gene>
<dbReference type="AlphaFoldDB" id="A0A2H9U8W6"/>
<name>A0A2H9U8W6_9GAMM</name>
<keyword evidence="1" id="KW-0285">Flavoprotein</keyword>
<dbReference type="InterPro" id="IPR016166">
    <property type="entry name" value="FAD-bd_PCMH"/>
</dbReference>
<accession>A0A2H9U8W6</accession>
<dbReference type="EMBL" id="PGGC01000013">
    <property type="protein sequence ID" value="PJG60461.1"/>
    <property type="molecule type" value="Genomic_DNA"/>
</dbReference>
<keyword evidence="5" id="KW-1185">Reference proteome</keyword>
<organism evidence="4 5">
    <name type="scientific">Aeromonas cavernicola</name>
    <dbReference type="NCBI Taxonomy" id="1006623"/>
    <lineage>
        <taxon>Bacteria</taxon>
        <taxon>Pseudomonadati</taxon>
        <taxon>Pseudomonadota</taxon>
        <taxon>Gammaproteobacteria</taxon>
        <taxon>Aeromonadales</taxon>
        <taxon>Aeromonadaceae</taxon>
        <taxon>Aeromonas</taxon>
    </lineage>
</organism>
<dbReference type="InterPro" id="IPR036318">
    <property type="entry name" value="FAD-bd_PCMH-like_sf"/>
</dbReference>